<sequence>MCTLKLVIHRAAHEIGGNCIELTSSTGQSLLLDAGRPLDAPVGVTEGLVPTTLDTSASVEGLLLSHPHQDHYGLLGVLPAAWPVYAGAACEKLVKLTGRIFGVTPPQHFNSWKSGVPFAIGPFTITPYLIDHSAFDAYMLLIEAHGKRLLYSGDFRMHGRKGKLVRDIMANPPENLDALIMEGTNLGSDKPSCSEVELENRFVDLFRNTKGRVFVSWSAQNIDRTVTLYRACLQSNRVLVIDLYTAEVLEVLAKFGRLPRPGWRNLKVVVTSSFARVYRNAGREDFVARMAKFGIAADKLAATPSKWVIMTRPSLIRDYEFKGVMPTQEDSWCWSMWSGYLSKDDGQKVKSWFDSGQSQPYHIHTSGHASTDDLQKFAQVMNPRVLIPIHGLAWDSEASGFPPILRLADGQYSYI</sequence>
<dbReference type="Proteomes" id="UP000009071">
    <property type="component" value="Chromosome"/>
</dbReference>
<feature type="domain" description="Metallo-beta-lactamase" evidence="1">
    <location>
        <begin position="16"/>
        <end position="210"/>
    </location>
</feature>
<proteinExistence type="predicted"/>
<keyword evidence="3" id="KW-1185">Reference proteome</keyword>
<dbReference type="PANTHER" id="PTHR43694:SF1">
    <property type="entry name" value="RIBONUCLEASE J"/>
    <property type="match status" value="1"/>
</dbReference>
<dbReference type="InterPro" id="IPR011108">
    <property type="entry name" value="RMMBL"/>
</dbReference>
<gene>
    <name evidence="2" type="ordered locus">DMR_01220</name>
</gene>
<dbReference type="STRING" id="573370.DMR_01220"/>
<evidence type="ECO:0000313" key="2">
    <source>
        <dbReference type="EMBL" id="BAH73613.1"/>
    </source>
</evidence>
<dbReference type="Gene3D" id="3.60.15.10">
    <property type="entry name" value="Ribonuclease Z/Hydroxyacylglutathione hydrolase-like"/>
    <property type="match status" value="2"/>
</dbReference>
<organism evidence="2 3">
    <name type="scientific">Solidesulfovibrio magneticus (strain ATCC 700980 / DSM 13731 / RS-1)</name>
    <name type="common">Desulfovibrio magneticus</name>
    <dbReference type="NCBI Taxonomy" id="573370"/>
    <lineage>
        <taxon>Bacteria</taxon>
        <taxon>Pseudomonadati</taxon>
        <taxon>Thermodesulfobacteriota</taxon>
        <taxon>Desulfovibrionia</taxon>
        <taxon>Desulfovibrionales</taxon>
        <taxon>Desulfovibrionaceae</taxon>
        <taxon>Solidesulfovibrio</taxon>
    </lineage>
</organism>
<dbReference type="SMART" id="SM00849">
    <property type="entry name" value="Lactamase_B"/>
    <property type="match status" value="1"/>
</dbReference>
<dbReference type="HOGENOM" id="CLU_031965_0_0_7"/>
<dbReference type="Pfam" id="PF12706">
    <property type="entry name" value="Lactamase_B_2"/>
    <property type="match status" value="1"/>
</dbReference>
<reference evidence="2 3" key="1">
    <citation type="journal article" date="2009" name="Genome Res.">
        <title>Whole genome sequence of Desulfovibrio magneticus strain RS-1 revealed common gene clusters in magnetotactic bacteria.</title>
        <authorList>
            <person name="Nakazawa H."/>
            <person name="Arakaki A."/>
            <person name="Narita-Yamada S."/>
            <person name="Yashiro I."/>
            <person name="Jinno K."/>
            <person name="Aoki N."/>
            <person name="Tsuruyama A."/>
            <person name="Okamura Y."/>
            <person name="Tanikawa S."/>
            <person name="Fujita N."/>
            <person name="Takeyama H."/>
            <person name="Matsunaga T."/>
        </authorList>
    </citation>
    <scope>NUCLEOTIDE SEQUENCE [LARGE SCALE GENOMIC DNA]</scope>
    <source>
        <strain evidence="3">ATCC 700980 / DSM 13731 / RS-1</strain>
    </source>
</reference>
<dbReference type="eggNOG" id="COG0595">
    <property type="taxonomic scope" value="Bacteria"/>
</dbReference>
<dbReference type="Pfam" id="PF07521">
    <property type="entry name" value="RMMBL"/>
    <property type="match status" value="1"/>
</dbReference>
<dbReference type="AlphaFoldDB" id="C4XTU8"/>
<dbReference type="KEGG" id="dma:DMR_01220"/>
<protein>
    <recommendedName>
        <fullName evidence="1">Metallo-beta-lactamase domain-containing protein</fullName>
    </recommendedName>
</protein>
<dbReference type="RefSeq" id="WP_012749706.1">
    <property type="nucleotide sequence ID" value="NC_012796.1"/>
</dbReference>
<dbReference type="EMBL" id="AP010904">
    <property type="protein sequence ID" value="BAH73613.1"/>
    <property type="molecule type" value="Genomic_DNA"/>
</dbReference>
<dbReference type="CDD" id="cd07732">
    <property type="entry name" value="metallo-hydrolase-like_MBL-fold"/>
    <property type="match status" value="1"/>
</dbReference>
<evidence type="ECO:0000313" key="3">
    <source>
        <dbReference type="Proteomes" id="UP000009071"/>
    </source>
</evidence>
<dbReference type="InterPro" id="IPR036866">
    <property type="entry name" value="RibonucZ/Hydroxyglut_hydro"/>
</dbReference>
<dbReference type="SUPFAM" id="SSF56281">
    <property type="entry name" value="Metallo-hydrolase/oxidoreductase"/>
    <property type="match status" value="1"/>
</dbReference>
<dbReference type="PANTHER" id="PTHR43694">
    <property type="entry name" value="RIBONUCLEASE J"/>
    <property type="match status" value="1"/>
</dbReference>
<dbReference type="InterPro" id="IPR001279">
    <property type="entry name" value="Metallo-B-lactamas"/>
</dbReference>
<accession>C4XTU8</accession>
<evidence type="ECO:0000259" key="1">
    <source>
        <dbReference type="SMART" id="SM00849"/>
    </source>
</evidence>
<name>C4XTU8_SOLM1</name>
<dbReference type="OrthoDB" id="9803916at2"/>